<reference evidence="2" key="1">
    <citation type="journal article" date="2020" name="bioRxiv">
        <title>Comparative genomics of Chlamydomonas.</title>
        <authorList>
            <person name="Craig R.J."/>
            <person name="Hasan A.R."/>
            <person name="Ness R.W."/>
            <person name="Keightley P.D."/>
        </authorList>
    </citation>
    <scope>NUCLEOTIDE SEQUENCE</scope>
    <source>
        <strain evidence="2">CCAP 11/70</strain>
    </source>
</reference>
<dbReference type="AlphaFoldDB" id="A0A835Y888"/>
<evidence type="ECO:0000313" key="3">
    <source>
        <dbReference type="Proteomes" id="UP000612055"/>
    </source>
</evidence>
<protein>
    <submittedName>
        <fullName evidence="2">Uncharacterized protein</fullName>
    </submittedName>
</protein>
<accession>A0A835Y888</accession>
<name>A0A835Y888_9CHLO</name>
<dbReference type="EMBL" id="JAEHOE010000018">
    <property type="protein sequence ID" value="KAG2496583.1"/>
    <property type="molecule type" value="Genomic_DNA"/>
</dbReference>
<keyword evidence="3" id="KW-1185">Reference proteome</keyword>
<dbReference type="Proteomes" id="UP000612055">
    <property type="component" value="Unassembled WGS sequence"/>
</dbReference>
<comment type="caution">
    <text evidence="2">The sequence shown here is derived from an EMBL/GenBank/DDBJ whole genome shotgun (WGS) entry which is preliminary data.</text>
</comment>
<organism evidence="2 3">
    <name type="scientific">Edaphochlamys debaryana</name>
    <dbReference type="NCBI Taxonomy" id="47281"/>
    <lineage>
        <taxon>Eukaryota</taxon>
        <taxon>Viridiplantae</taxon>
        <taxon>Chlorophyta</taxon>
        <taxon>core chlorophytes</taxon>
        <taxon>Chlorophyceae</taxon>
        <taxon>CS clade</taxon>
        <taxon>Chlamydomonadales</taxon>
        <taxon>Chlamydomonadales incertae sedis</taxon>
        <taxon>Edaphochlamys</taxon>
    </lineage>
</organism>
<feature type="region of interest" description="Disordered" evidence="1">
    <location>
        <begin position="49"/>
        <end position="91"/>
    </location>
</feature>
<feature type="region of interest" description="Disordered" evidence="1">
    <location>
        <begin position="1"/>
        <end position="25"/>
    </location>
</feature>
<sequence>MRSIRSMPSGTPRRGGSGAPGASPAVAGLGLGSALALGGTAGRWGQLDALGLGAGGRSPFPCSRTPQPQSAAGGGGARTPGSALHGSTSHSHRGFMSLLTYNVGGS</sequence>
<evidence type="ECO:0000256" key="1">
    <source>
        <dbReference type="SAM" id="MobiDB-lite"/>
    </source>
</evidence>
<evidence type="ECO:0000313" key="2">
    <source>
        <dbReference type="EMBL" id="KAG2496583.1"/>
    </source>
</evidence>
<gene>
    <name evidence="2" type="ORF">HYH03_005405</name>
</gene>
<proteinExistence type="predicted"/>